<organism evidence="1">
    <name type="scientific">Dichomitus squalens</name>
    <dbReference type="NCBI Taxonomy" id="114155"/>
    <lineage>
        <taxon>Eukaryota</taxon>
        <taxon>Fungi</taxon>
        <taxon>Dikarya</taxon>
        <taxon>Basidiomycota</taxon>
        <taxon>Agaricomycotina</taxon>
        <taxon>Agaricomycetes</taxon>
        <taxon>Polyporales</taxon>
        <taxon>Polyporaceae</taxon>
        <taxon>Dichomitus</taxon>
    </lineage>
</organism>
<evidence type="ECO:0008006" key="2">
    <source>
        <dbReference type="Google" id="ProtNLM"/>
    </source>
</evidence>
<reference evidence="1" key="1">
    <citation type="submission" date="2019-01" db="EMBL/GenBank/DDBJ databases">
        <title>Draft genome sequences of three monokaryotic isolates of the white-rot basidiomycete fungus Dichomitus squalens.</title>
        <authorList>
            <consortium name="DOE Joint Genome Institute"/>
            <person name="Lopez S.C."/>
            <person name="Andreopoulos B."/>
            <person name="Pangilinan J."/>
            <person name="Lipzen A."/>
            <person name="Riley R."/>
            <person name="Ahrendt S."/>
            <person name="Ng V."/>
            <person name="Barry K."/>
            <person name="Daum C."/>
            <person name="Grigoriev I.V."/>
            <person name="Hilden K.S."/>
            <person name="Makela M.R."/>
            <person name="de Vries R.P."/>
        </authorList>
    </citation>
    <scope>NUCLEOTIDE SEQUENCE [LARGE SCALE GENOMIC DNA]</scope>
    <source>
        <strain evidence="1">OM18370.1</strain>
    </source>
</reference>
<accession>A0A4Q9MAG5</accession>
<gene>
    <name evidence="1" type="ORF">BD311DRAFT_810201</name>
</gene>
<dbReference type="Proteomes" id="UP000292957">
    <property type="component" value="Unassembled WGS sequence"/>
</dbReference>
<evidence type="ECO:0000313" key="1">
    <source>
        <dbReference type="EMBL" id="TBU24155.1"/>
    </source>
</evidence>
<name>A0A4Q9MAG5_9APHY</name>
<sequence>MNKCPNEILGLIFAQACTDDGLTGRSLSLVSEVIRSASRRYALQSIALYGSYQLSAFASLLDTAVDAEDRRVCHLYLTDRRHVWMEYLPEGFHVNDPSQEHSTDVILRILKAATLQTLALLLFDRYDQPPLTDAIRLPNLEELAVHSSSLYSHLTQPQLPECLSLRRLHVIQDFTWPTPSTEAVSRLSPLLTHLRLSRIRVSRKNTLRDIVQGLERMLQQDDLASTGFPPTLKRVLVQMQHPFLYYSTTVANELLVLSFGQQLNNIMMRDVRRRIVVLKPATLEPIEPSTTHNESNVVFYMGIRAAWERRGADLEAAVWDIDPSSILHRCMGMMRALYLILRLAFLIVHVIADPDIRPYF</sequence>
<protein>
    <recommendedName>
        <fullName evidence="2">F-box domain-containing protein</fullName>
    </recommendedName>
</protein>
<dbReference type="AlphaFoldDB" id="A0A4Q9MAG5"/>
<dbReference type="EMBL" id="ML143486">
    <property type="protein sequence ID" value="TBU24155.1"/>
    <property type="molecule type" value="Genomic_DNA"/>
</dbReference>
<proteinExistence type="predicted"/>
<dbReference type="OrthoDB" id="2724111at2759"/>